<comment type="function">
    <text evidence="1">The complex LTO1:YAE1 may function as a target specific adapter that probably recruits apo-RPLI1 to the cytosolic iron-sulfur protein assembly (CIA) complex machinery. May be required for biogenesis of the large ribosomal subunit and initiation of translation.</text>
</comment>
<comment type="subunit">
    <text evidence="5">May form a complex with LTO1.</text>
</comment>
<evidence type="ECO:0000256" key="7">
    <source>
        <dbReference type="ARBA" id="ARBA00018400"/>
    </source>
</evidence>
<reference evidence="11 12" key="1">
    <citation type="submission" date="2019-10" db="EMBL/GenBank/DDBJ databases">
        <authorList>
            <person name="Palmer J.M."/>
        </authorList>
    </citation>
    <scope>NUCLEOTIDE SEQUENCE [LARGE SCALE GENOMIC DNA]</scope>
    <source>
        <strain evidence="11 12">TWF696</strain>
    </source>
</reference>
<evidence type="ECO:0000313" key="11">
    <source>
        <dbReference type="EMBL" id="KAK6353307.1"/>
    </source>
</evidence>
<dbReference type="Pfam" id="PF09811">
    <property type="entry name" value="Yae1_N"/>
    <property type="match status" value="1"/>
</dbReference>
<dbReference type="PANTHER" id="PTHR18829:SF0">
    <property type="entry name" value="PROTEIN YAE1 HOMOLOG"/>
    <property type="match status" value="1"/>
</dbReference>
<sequence>MSRTVLIASAVSAMAIHPDSHESAYDEDYYDTTNIHPDSTTRLASKHTTEGYRDGITASKQQHVQAGFDEGYILGAALGLKIGELLGVLNGLVGTVNGQLSRCTDDGERQKLSLLLYRLKKVRLTARQELCLEKVFGREYFGEDGVWKWSAGDDPEKEQTFDDIVQRHPLVIKWTNTVEQQVKELELELADDHDAGGAENDHS</sequence>
<protein>
    <recommendedName>
        <fullName evidence="7">Protein YAE1</fullName>
    </recommendedName>
    <alternativeName>
        <fullName evidence="6">Protein yae1</fullName>
    </alternativeName>
</protein>
<dbReference type="Proteomes" id="UP001375240">
    <property type="component" value="Unassembled WGS sequence"/>
</dbReference>
<gene>
    <name evidence="11" type="primary">YAE1</name>
    <name evidence="11" type="ORF">TWF696_005279</name>
</gene>
<dbReference type="PANTHER" id="PTHR18829">
    <property type="entry name" value="PROTEIN YAE1 HOMOLOG"/>
    <property type="match status" value="1"/>
</dbReference>
<comment type="similarity">
    <text evidence="4">Belongs to the YAE1 family.</text>
</comment>
<evidence type="ECO:0000256" key="4">
    <source>
        <dbReference type="ARBA" id="ARBA00007096"/>
    </source>
</evidence>
<dbReference type="InterPro" id="IPR038881">
    <property type="entry name" value="Yae1-like"/>
</dbReference>
<keyword evidence="8" id="KW-0963">Cytoplasm</keyword>
<dbReference type="InterPro" id="IPR019191">
    <property type="entry name" value="Essential_protein_Yae1_N"/>
</dbReference>
<organism evidence="11 12">
    <name type="scientific">Orbilia brochopaga</name>
    <dbReference type="NCBI Taxonomy" id="3140254"/>
    <lineage>
        <taxon>Eukaryota</taxon>
        <taxon>Fungi</taxon>
        <taxon>Dikarya</taxon>
        <taxon>Ascomycota</taxon>
        <taxon>Pezizomycotina</taxon>
        <taxon>Orbiliomycetes</taxon>
        <taxon>Orbiliales</taxon>
        <taxon>Orbiliaceae</taxon>
        <taxon>Orbilia</taxon>
    </lineage>
</organism>
<comment type="caution">
    <text evidence="11">The sequence shown here is derived from an EMBL/GenBank/DDBJ whole genome shotgun (WGS) entry which is preliminary data.</text>
</comment>
<dbReference type="GO" id="GO:0005737">
    <property type="term" value="C:cytoplasm"/>
    <property type="evidence" value="ECO:0007669"/>
    <property type="project" value="UniProtKB-SubCell"/>
</dbReference>
<accession>A0AAV9V3J3</accession>
<dbReference type="EMBL" id="JAVHNQ010000003">
    <property type="protein sequence ID" value="KAK6353307.1"/>
    <property type="molecule type" value="Genomic_DNA"/>
</dbReference>
<evidence type="ECO:0000256" key="9">
    <source>
        <dbReference type="ARBA" id="ARBA00023242"/>
    </source>
</evidence>
<proteinExistence type="inferred from homology"/>
<evidence type="ECO:0000256" key="8">
    <source>
        <dbReference type="ARBA" id="ARBA00022490"/>
    </source>
</evidence>
<name>A0AAV9V3J3_9PEZI</name>
<evidence type="ECO:0000313" key="12">
    <source>
        <dbReference type="Proteomes" id="UP001375240"/>
    </source>
</evidence>
<feature type="domain" description="Essential protein Yae1 N-terminal" evidence="10">
    <location>
        <begin position="51"/>
        <end position="89"/>
    </location>
</feature>
<evidence type="ECO:0000256" key="3">
    <source>
        <dbReference type="ARBA" id="ARBA00004496"/>
    </source>
</evidence>
<dbReference type="AlphaFoldDB" id="A0AAV9V3J3"/>
<keyword evidence="9" id="KW-0539">Nucleus</keyword>
<evidence type="ECO:0000256" key="6">
    <source>
        <dbReference type="ARBA" id="ARBA00017286"/>
    </source>
</evidence>
<evidence type="ECO:0000259" key="10">
    <source>
        <dbReference type="Pfam" id="PF09811"/>
    </source>
</evidence>
<evidence type="ECO:0000256" key="5">
    <source>
        <dbReference type="ARBA" id="ARBA00011427"/>
    </source>
</evidence>
<evidence type="ECO:0000256" key="1">
    <source>
        <dbReference type="ARBA" id="ARBA00003836"/>
    </source>
</evidence>
<dbReference type="GO" id="GO:0005634">
    <property type="term" value="C:nucleus"/>
    <property type="evidence" value="ECO:0007669"/>
    <property type="project" value="UniProtKB-SubCell"/>
</dbReference>
<keyword evidence="12" id="KW-1185">Reference proteome</keyword>
<evidence type="ECO:0000256" key="2">
    <source>
        <dbReference type="ARBA" id="ARBA00004123"/>
    </source>
</evidence>
<comment type="subcellular location">
    <subcellularLocation>
        <location evidence="3">Cytoplasm</location>
    </subcellularLocation>
    <subcellularLocation>
        <location evidence="2">Nucleus</location>
    </subcellularLocation>
</comment>